<name>A0A8H2PUF9_9MICO</name>
<organism evidence="2 3">
    <name type="scientific">Rhodoglobus vestalii</name>
    <dbReference type="NCBI Taxonomy" id="193384"/>
    <lineage>
        <taxon>Bacteria</taxon>
        <taxon>Bacillati</taxon>
        <taxon>Actinomycetota</taxon>
        <taxon>Actinomycetes</taxon>
        <taxon>Micrococcales</taxon>
        <taxon>Microbacteriaceae</taxon>
        <taxon>Rhodoglobus</taxon>
    </lineage>
</organism>
<accession>A0A8H2PUF9</accession>
<evidence type="ECO:0000256" key="1">
    <source>
        <dbReference type="SAM" id="Phobius"/>
    </source>
</evidence>
<dbReference type="AlphaFoldDB" id="A0A8H2PUF9"/>
<dbReference type="Proteomes" id="UP000316560">
    <property type="component" value="Unassembled WGS sequence"/>
</dbReference>
<keyword evidence="3" id="KW-1185">Reference proteome</keyword>
<feature type="transmembrane region" description="Helical" evidence="1">
    <location>
        <begin position="12"/>
        <end position="31"/>
    </location>
</feature>
<keyword evidence="1" id="KW-1133">Transmembrane helix</keyword>
<proteinExistence type="predicted"/>
<protein>
    <submittedName>
        <fullName evidence="2">Uncharacterized protein</fullName>
    </submittedName>
</protein>
<reference evidence="2 3" key="1">
    <citation type="submission" date="2019-06" db="EMBL/GenBank/DDBJ databases">
        <title>Sequencing the genomes of 1000 actinobacteria strains.</title>
        <authorList>
            <person name="Klenk H.-P."/>
        </authorList>
    </citation>
    <scope>NUCLEOTIDE SEQUENCE [LARGE SCALE GENOMIC DNA]</scope>
    <source>
        <strain evidence="2 3">DSM 21947</strain>
    </source>
</reference>
<sequence>MAPKTCNWGLLYVLMAVIGHPVEVAGVFIMNSKSMTSDRPS</sequence>
<keyword evidence="1" id="KW-0472">Membrane</keyword>
<keyword evidence="1" id="KW-0812">Transmembrane</keyword>
<evidence type="ECO:0000313" key="3">
    <source>
        <dbReference type="Proteomes" id="UP000316560"/>
    </source>
</evidence>
<dbReference type="EMBL" id="VFRA01000001">
    <property type="protein sequence ID" value="TQO19612.1"/>
    <property type="molecule type" value="Genomic_DNA"/>
</dbReference>
<gene>
    <name evidence="2" type="ORF">FB472_1180</name>
</gene>
<evidence type="ECO:0000313" key="2">
    <source>
        <dbReference type="EMBL" id="TQO19612.1"/>
    </source>
</evidence>
<comment type="caution">
    <text evidence="2">The sequence shown here is derived from an EMBL/GenBank/DDBJ whole genome shotgun (WGS) entry which is preliminary data.</text>
</comment>